<keyword evidence="17" id="KW-1208">Phospholipid metabolism</keyword>
<evidence type="ECO:0000256" key="5">
    <source>
        <dbReference type="ARBA" id="ARBA00010185"/>
    </source>
</evidence>
<keyword evidence="12 18" id="KW-0548">Nucleotidyltransferase</keyword>
<keyword evidence="10 18" id="KW-0808">Transferase</keyword>
<keyword evidence="15 19" id="KW-0472">Membrane</keyword>
<dbReference type="EMBL" id="JYBP01000003">
    <property type="protein sequence ID" value="KJE26341.1"/>
    <property type="molecule type" value="Genomic_DNA"/>
</dbReference>
<accession>A0A0D8BQC4</accession>
<proteinExistence type="inferred from homology"/>
<evidence type="ECO:0000256" key="7">
    <source>
        <dbReference type="ARBA" id="ARBA00019373"/>
    </source>
</evidence>
<keyword evidence="14" id="KW-0443">Lipid metabolism</keyword>
<name>A0A0D8BQC4_GEOKU</name>
<dbReference type="GO" id="GO:0004605">
    <property type="term" value="F:phosphatidate cytidylyltransferase activity"/>
    <property type="evidence" value="ECO:0007669"/>
    <property type="project" value="UniProtKB-EC"/>
</dbReference>
<evidence type="ECO:0000256" key="13">
    <source>
        <dbReference type="ARBA" id="ARBA00022989"/>
    </source>
</evidence>
<dbReference type="InterPro" id="IPR000374">
    <property type="entry name" value="PC_trans"/>
</dbReference>
<keyword evidence="8" id="KW-1003">Cell membrane</keyword>
<comment type="pathway">
    <text evidence="3 18">Phospholipid metabolism; CDP-diacylglycerol biosynthesis; CDP-diacylglycerol from sn-glycerol 3-phosphate: step 3/3.</text>
</comment>
<evidence type="ECO:0000256" key="4">
    <source>
        <dbReference type="ARBA" id="ARBA00005189"/>
    </source>
</evidence>
<comment type="subcellular location">
    <subcellularLocation>
        <location evidence="2">Cell membrane</location>
        <topology evidence="2">Multi-pass membrane protein</topology>
    </subcellularLocation>
</comment>
<sequence>MKQRIITGVIAAALFLPIVIFGGFPFIIVTYILATIGLFELLRMKGMRLGSFAGTAGLIALWLLLVPARYGGEWVVSGAVKFGVIAALAFLLLVGTVVTKNALSFDEAAFVVLAVVYVGVGFFCFGAVRLVGFVYFVYALFVIWATDIGAYFFGRAFGRRKLWPEISPKKTVEGAIGGIASAAVVAEIYEWAAAPFGSLAAALGVALLLSAFGQLGDLIESAFKRHYGVKDSGGILPGHGGILDRFDSLLFVLPLLYILLAIAR</sequence>
<dbReference type="PROSITE" id="PS01315">
    <property type="entry name" value="CDS"/>
    <property type="match status" value="1"/>
</dbReference>
<evidence type="ECO:0000313" key="20">
    <source>
        <dbReference type="EMBL" id="KJE26341.1"/>
    </source>
</evidence>
<evidence type="ECO:0000313" key="21">
    <source>
        <dbReference type="Proteomes" id="UP000032522"/>
    </source>
</evidence>
<evidence type="ECO:0000256" key="3">
    <source>
        <dbReference type="ARBA" id="ARBA00005119"/>
    </source>
</evidence>
<evidence type="ECO:0000256" key="14">
    <source>
        <dbReference type="ARBA" id="ARBA00023098"/>
    </source>
</evidence>
<evidence type="ECO:0000256" key="8">
    <source>
        <dbReference type="ARBA" id="ARBA00022475"/>
    </source>
</evidence>
<dbReference type="Proteomes" id="UP000032522">
    <property type="component" value="Unassembled WGS sequence"/>
</dbReference>
<comment type="caution">
    <text evidence="20">The sequence shown here is derived from an EMBL/GenBank/DDBJ whole genome shotgun (WGS) entry which is preliminary data.</text>
</comment>
<dbReference type="Pfam" id="PF01148">
    <property type="entry name" value="CTP_transf_1"/>
    <property type="match status" value="1"/>
</dbReference>
<keyword evidence="11 18" id="KW-0812">Transmembrane</keyword>
<feature type="transmembrane region" description="Helical" evidence="19">
    <location>
        <begin position="134"/>
        <end position="153"/>
    </location>
</feature>
<dbReference type="OrthoDB" id="9799199at2"/>
<dbReference type="GO" id="GO:0005886">
    <property type="term" value="C:plasma membrane"/>
    <property type="evidence" value="ECO:0007669"/>
    <property type="project" value="UniProtKB-SubCell"/>
</dbReference>
<evidence type="ECO:0000256" key="9">
    <source>
        <dbReference type="ARBA" id="ARBA00022516"/>
    </source>
</evidence>
<organism evidence="20 21">
    <name type="scientific">Geobacillus kaustophilus</name>
    <dbReference type="NCBI Taxonomy" id="1462"/>
    <lineage>
        <taxon>Bacteria</taxon>
        <taxon>Bacillati</taxon>
        <taxon>Bacillota</taxon>
        <taxon>Bacilli</taxon>
        <taxon>Bacillales</taxon>
        <taxon>Anoxybacillaceae</taxon>
        <taxon>Geobacillus</taxon>
        <taxon>Geobacillus thermoleovorans group</taxon>
    </lineage>
</organism>
<evidence type="ECO:0000256" key="17">
    <source>
        <dbReference type="ARBA" id="ARBA00023264"/>
    </source>
</evidence>
<evidence type="ECO:0000256" key="19">
    <source>
        <dbReference type="SAM" id="Phobius"/>
    </source>
</evidence>
<evidence type="ECO:0000256" key="1">
    <source>
        <dbReference type="ARBA" id="ARBA00001698"/>
    </source>
</evidence>
<feature type="transmembrane region" description="Helical" evidence="19">
    <location>
        <begin position="46"/>
        <end position="68"/>
    </location>
</feature>
<evidence type="ECO:0000256" key="11">
    <source>
        <dbReference type="ARBA" id="ARBA00022692"/>
    </source>
</evidence>
<comment type="similarity">
    <text evidence="5 18">Belongs to the CDS family.</text>
</comment>
<keyword evidence="16" id="KW-0594">Phospholipid biosynthesis</keyword>
<gene>
    <name evidence="20" type="ORF">LG52_1815</name>
</gene>
<dbReference type="AlphaFoldDB" id="A0A0D8BQC4"/>
<feature type="transmembrane region" description="Helical" evidence="19">
    <location>
        <begin position="74"/>
        <end position="98"/>
    </location>
</feature>
<dbReference type="GO" id="GO:0016024">
    <property type="term" value="P:CDP-diacylglycerol biosynthetic process"/>
    <property type="evidence" value="ECO:0007669"/>
    <property type="project" value="UniProtKB-UniPathway"/>
</dbReference>
<evidence type="ECO:0000256" key="16">
    <source>
        <dbReference type="ARBA" id="ARBA00023209"/>
    </source>
</evidence>
<dbReference type="PATRIC" id="fig|1462.6.peg.2045"/>
<dbReference type="PANTHER" id="PTHR46382:SF1">
    <property type="entry name" value="PHOSPHATIDATE CYTIDYLYLTRANSFERASE"/>
    <property type="match status" value="1"/>
</dbReference>
<feature type="transmembrane region" description="Helical" evidence="19">
    <location>
        <begin position="6"/>
        <end position="34"/>
    </location>
</feature>
<feature type="transmembrane region" description="Helical" evidence="19">
    <location>
        <begin position="198"/>
        <end position="216"/>
    </location>
</feature>
<comment type="catalytic activity">
    <reaction evidence="1 18">
        <text>a 1,2-diacyl-sn-glycero-3-phosphate + CTP + H(+) = a CDP-1,2-diacyl-sn-glycerol + diphosphate</text>
        <dbReference type="Rhea" id="RHEA:16229"/>
        <dbReference type="ChEBI" id="CHEBI:15378"/>
        <dbReference type="ChEBI" id="CHEBI:33019"/>
        <dbReference type="ChEBI" id="CHEBI:37563"/>
        <dbReference type="ChEBI" id="CHEBI:58332"/>
        <dbReference type="ChEBI" id="CHEBI:58608"/>
        <dbReference type="EC" id="2.7.7.41"/>
    </reaction>
</comment>
<keyword evidence="13 19" id="KW-1133">Transmembrane helix</keyword>
<dbReference type="RefSeq" id="WP_044731698.1">
    <property type="nucleotide sequence ID" value="NZ_JYBP01000003.1"/>
</dbReference>
<reference evidence="20 21" key="1">
    <citation type="submission" date="2015-01" db="EMBL/GenBank/DDBJ databases">
        <authorList>
            <person name="Filippidou S."/>
            <person name="Jeanneret N."/>
            <person name="Russel-Delif L."/>
            <person name="Junier T."/>
            <person name="Wunderlin T."/>
            <person name="Molina V."/>
            <person name="Johnson S.L."/>
            <person name="Davenport K.W."/>
            <person name="Chain P.S."/>
            <person name="Dorador C."/>
            <person name="Junier P."/>
        </authorList>
    </citation>
    <scope>NUCLEOTIDE SEQUENCE [LARGE SCALE GENOMIC DNA]</scope>
    <source>
        <strain evidence="20 21">Et7/4</strain>
    </source>
</reference>
<dbReference type="EC" id="2.7.7.41" evidence="6 18"/>
<evidence type="ECO:0000256" key="18">
    <source>
        <dbReference type="RuleBase" id="RU003938"/>
    </source>
</evidence>
<evidence type="ECO:0000256" key="2">
    <source>
        <dbReference type="ARBA" id="ARBA00004651"/>
    </source>
</evidence>
<evidence type="ECO:0000256" key="12">
    <source>
        <dbReference type="ARBA" id="ARBA00022695"/>
    </source>
</evidence>
<protein>
    <recommendedName>
        <fullName evidence="7 18">Phosphatidate cytidylyltransferase</fullName>
        <ecNumber evidence="6 18">2.7.7.41</ecNumber>
    </recommendedName>
</protein>
<evidence type="ECO:0000256" key="6">
    <source>
        <dbReference type="ARBA" id="ARBA00012487"/>
    </source>
</evidence>
<feature type="transmembrane region" description="Helical" evidence="19">
    <location>
        <begin position="110"/>
        <end position="128"/>
    </location>
</feature>
<evidence type="ECO:0000256" key="15">
    <source>
        <dbReference type="ARBA" id="ARBA00023136"/>
    </source>
</evidence>
<comment type="pathway">
    <text evidence="4">Lipid metabolism.</text>
</comment>
<dbReference type="PANTHER" id="PTHR46382">
    <property type="entry name" value="PHOSPHATIDATE CYTIDYLYLTRANSFERASE"/>
    <property type="match status" value="1"/>
</dbReference>
<keyword evidence="9" id="KW-0444">Lipid biosynthesis</keyword>
<evidence type="ECO:0000256" key="10">
    <source>
        <dbReference type="ARBA" id="ARBA00022679"/>
    </source>
</evidence>
<dbReference type="UniPathway" id="UPA00557">
    <property type="reaction ID" value="UER00614"/>
</dbReference>